<dbReference type="NCBIfam" id="TIGR03998">
    <property type="entry name" value="thiol_BshC"/>
    <property type="match status" value="1"/>
</dbReference>
<comment type="function">
    <text evidence="2">Involved in bacillithiol (BSH) biosynthesis. May catalyze the last step of the pathway, the addition of cysteine to glucosamine malate (GlcN-Mal) to generate BSH.</text>
</comment>
<feature type="domain" description="Bacillithiol biosynthesis BshC N-terminal Rossmann-like" evidence="3">
    <location>
        <begin position="1"/>
        <end position="378"/>
    </location>
</feature>
<dbReference type="HAMAP" id="MF_01867">
    <property type="entry name" value="BshC"/>
    <property type="match status" value="1"/>
</dbReference>
<dbReference type="EMBL" id="JBHRRZ010000040">
    <property type="protein sequence ID" value="MFC2950205.1"/>
    <property type="molecule type" value="Genomic_DNA"/>
</dbReference>
<dbReference type="Pfam" id="PF24850">
    <property type="entry name" value="CC_BshC"/>
    <property type="match status" value="1"/>
</dbReference>
<dbReference type="EC" id="6.-.-.-" evidence="2"/>
<sequence>MQSDSINIHKQNKLMKDYRLMEGDLSSFFDYHPYNDFYKRADDLKGVEYNREGLADVLLQMNRGWGAPQAALENIERLRDKDSTVVIGGQQAGVLTGPLYTINKVISIITLARKQESELGRPVIPVFWIAGEDHDFEEINHIYLPENSGMKKSKIPHRHYGKESVSNLSMDKEISSEWTDFLFSRLQETVYTKDIYETVRSCLDHSRTYVDFFAQLISRMFYNEGVVLVDSGNPELRRLESGHFVQIIERQPEISEGVMKAYDQLREKGYSLSLEVEPDQAHLFYHLDDERILLYRNEDGRWKGKQDEVEFTTEELVSIARNHPEMLSNNVVTRPIMQELLFPSLAFVGGPGEVAYWAALRPAFRSLGMSMPPVVPRLSFTLVDRKVQKALDKYGIKVETAINEGVAERRKQWLASLNNPPVAQLVDELKGTLDQAHRPLRTTAQVIRADIGELAEKNLRHLHREIDFLYNRMMKAVEETHEKDFREFDYIQVMMHPNEGLQERTWNPIPFINEHGVEFIREMLETDWSFEAEHYVVWL</sequence>
<dbReference type="InterPro" id="IPR055399">
    <property type="entry name" value="CC_BshC"/>
</dbReference>
<reference evidence="6" key="1">
    <citation type="journal article" date="2019" name="Int. J. Syst. Evol. Microbiol.">
        <title>The Global Catalogue of Microorganisms (GCM) 10K type strain sequencing project: providing services to taxonomists for standard genome sequencing and annotation.</title>
        <authorList>
            <consortium name="The Broad Institute Genomics Platform"/>
            <consortium name="The Broad Institute Genome Sequencing Center for Infectious Disease"/>
            <person name="Wu L."/>
            <person name="Ma J."/>
        </authorList>
    </citation>
    <scope>NUCLEOTIDE SEQUENCE [LARGE SCALE GENOMIC DNA]</scope>
    <source>
        <strain evidence="6">KCTC 13193</strain>
    </source>
</reference>
<evidence type="ECO:0000259" key="4">
    <source>
        <dbReference type="Pfam" id="PF24850"/>
    </source>
</evidence>
<keyword evidence="1 2" id="KW-0436">Ligase</keyword>
<gene>
    <name evidence="2 5" type="primary">bshC</name>
    <name evidence="5" type="ORF">ACFODW_17920</name>
</gene>
<accession>A0ABV7ABI0</accession>
<evidence type="ECO:0000256" key="1">
    <source>
        <dbReference type="ARBA" id="ARBA00022598"/>
    </source>
</evidence>
<evidence type="ECO:0000313" key="5">
    <source>
        <dbReference type="EMBL" id="MFC2950205.1"/>
    </source>
</evidence>
<comment type="caution">
    <text evidence="5">The sequence shown here is derived from an EMBL/GenBank/DDBJ whole genome shotgun (WGS) entry which is preliminary data.</text>
</comment>
<dbReference type="Proteomes" id="UP001595387">
    <property type="component" value="Unassembled WGS sequence"/>
</dbReference>
<keyword evidence="6" id="KW-1185">Reference proteome</keyword>
<organism evidence="5 6">
    <name type="scientific">Virgibacillus sediminis</name>
    <dbReference type="NCBI Taxonomy" id="202260"/>
    <lineage>
        <taxon>Bacteria</taxon>
        <taxon>Bacillati</taxon>
        <taxon>Bacillota</taxon>
        <taxon>Bacilli</taxon>
        <taxon>Bacillales</taxon>
        <taxon>Bacillaceae</taxon>
        <taxon>Virgibacillus</taxon>
    </lineage>
</organism>
<dbReference type="Pfam" id="PF10079">
    <property type="entry name" value="Rossmann-like_BshC"/>
    <property type="match status" value="1"/>
</dbReference>
<evidence type="ECO:0000256" key="2">
    <source>
        <dbReference type="HAMAP-Rule" id="MF_01867"/>
    </source>
</evidence>
<dbReference type="InterPro" id="IPR055398">
    <property type="entry name" value="Rossmann-like_BshC"/>
</dbReference>
<feature type="domain" description="Bacillithiol biosynthesis BshC C-terminal coiled-coil" evidence="4">
    <location>
        <begin position="380"/>
        <end position="537"/>
    </location>
</feature>
<dbReference type="RefSeq" id="WP_390308289.1">
    <property type="nucleotide sequence ID" value="NZ_JBHRRZ010000040.1"/>
</dbReference>
<evidence type="ECO:0000259" key="3">
    <source>
        <dbReference type="Pfam" id="PF10079"/>
    </source>
</evidence>
<dbReference type="InterPro" id="IPR011199">
    <property type="entry name" value="Bacillithiol_biosynth_BshC"/>
</dbReference>
<name>A0ABV7ABI0_9BACI</name>
<proteinExistence type="inferred from homology"/>
<comment type="similarity">
    <text evidence="2">Belongs to the BshC family.</text>
</comment>
<dbReference type="PIRSF" id="PIRSF012535">
    <property type="entry name" value="UCP012535"/>
    <property type="match status" value="1"/>
</dbReference>
<evidence type="ECO:0000313" key="6">
    <source>
        <dbReference type="Proteomes" id="UP001595387"/>
    </source>
</evidence>
<protein>
    <recommendedName>
        <fullName evidence="2">Putative cysteine ligase BshC</fullName>
        <ecNumber evidence="2">6.-.-.-</ecNumber>
    </recommendedName>
</protein>